<dbReference type="InterPro" id="IPR011549">
    <property type="entry name" value="RibD_C"/>
</dbReference>
<dbReference type="NCBIfam" id="TIGR00326">
    <property type="entry name" value="eubact_ribD"/>
    <property type="match status" value="1"/>
</dbReference>
<feature type="binding site" evidence="17">
    <location>
        <position position="202"/>
    </location>
    <ligand>
        <name>NADP(+)</name>
        <dbReference type="ChEBI" id="CHEBI:58349"/>
    </ligand>
</feature>
<evidence type="ECO:0000256" key="17">
    <source>
        <dbReference type="PIRSR" id="PIRSR006769-2"/>
    </source>
</evidence>
<dbReference type="Pfam" id="PF01872">
    <property type="entry name" value="RibD_C"/>
    <property type="match status" value="1"/>
</dbReference>
<evidence type="ECO:0000256" key="7">
    <source>
        <dbReference type="ARBA" id="ARBA00022723"/>
    </source>
</evidence>
<comment type="pathway">
    <text evidence="3 15">Cofactor biosynthesis; riboflavin biosynthesis; 5-amino-6-(D-ribitylamino)uracil from GTP: step 3/4.</text>
</comment>
<evidence type="ECO:0000256" key="10">
    <source>
        <dbReference type="ARBA" id="ARBA00022857"/>
    </source>
</evidence>
<comment type="catalytic activity">
    <reaction evidence="13 15">
        <text>5-amino-6-(5-phospho-D-ribitylamino)uracil + NADP(+) = 5-amino-6-(5-phospho-D-ribosylamino)uracil + NADPH + H(+)</text>
        <dbReference type="Rhea" id="RHEA:17845"/>
        <dbReference type="ChEBI" id="CHEBI:15378"/>
        <dbReference type="ChEBI" id="CHEBI:57783"/>
        <dbReference type="ChEBI" id="CHEBI:58349"/>
        <dbReference type="ChEBI" id="CHEBI:58421"/>
        <dbReference type="ChEBI" id="CHEBI:58453"/>
        <dbReference type="EC" id="1.1.1.193"/>
    </reaction>
</comment>
<dbReference type="InterPro" id="IPR002734">
    <property type="entry name" value="RibDG_C"/>
</dbReference>
<keyword evidence="9 15" id="KW-0862">Zinc</keyword>
<comment type="catalytic activity">
    <reaction evidence="14 15">
        <text>2,5-diamino-6-hydroxy-4-(5-phosphoribosylamino)-pyrimidine + H2O + H(+) = 5-amino-6-(5-phospho-D-ribosylamino)uracil + NH4(+)</text>
        <dbReference type="Rhea" id="RHEA:21868"/>
        <dbReference type="ChEBI" id="CHEBI:15377"/>
        <dbReference type="ChEBI" id="CHEBI:15378"/>
        <dbReference type="ChEBI" id="CHEBI:28938"/>
        <dbReference type="ChEBI" id="CHEBI:58453"/>
        <dbReference type="ChEBI" id="CHEBI:58614"/>
        <dbReference type="EC" id="3.5.4.26"/>
    </reaction>
</comment>
<dbReference type="InterPro" id="IPR016193">
    <property type="entry name" value="Cytidine_deaminase-like"/>
</dbReference>
<evidence type="ECO:0000256" key="2">
    <source>
        <dbReference type="ARBA" id="ARBA00004882"/>
    </source>
</evidence>
<keyword evidence="10 15" id="KW-0521">NADP</keyword>
<feature type="binding site" evidence="17">
    <location>
        <begin position="296"/>
        <end position="302"/>
    </location>
    <ligand>
        <name>NADP(+)</name>
        <dbReference type="ChEBI" id="CHEBI:58349"/>
    </ligand>
</feature>
<dbReference type="PANTHER" id="PTHR38011">
    <property type="entry name" value="DIHYDROFOLATE REDUCTASE FAMILY PROTEIN (AFU_ORTHOLOGUE AFUA_8G06820)"/>
    <property type="match status" value="1"/>
</dbReference>
<protein>
    <recommendedName>
        <fullName evidence="15">Riboflavin biosynthesis protein RibD</fullName>
    </recommendedName>
    <domain>
        <recommendedName>
            <fullName evidence="15">Diaminohydroxyphosphoribosylaminopyrimidine deaminase</fullName>
            <shortName evidence="15">DRAP deaminase</shortName>
            <ecNumber evidence="15">3.5.4.26</ecNumber>
        </recommendedName>
        <alternativeName>
            <fullName evidence="15">Riboflavin-specific deaminase</fullName>
        </alternativeName>
    </domain>
    <domain>
        <recommendedName>
            <fullName evidence="15">5-amino-6-(5-phosphoribosylamino)uracil reductase</fullName>
            <ecNumber evidence="15">1.1.1.193</ecNumber>
        </recommendedName>
        <alternativeName>
            <fullName evidence="15">HTP reductase</fullName>
        </alternativeName>
    </domain>
</protein>
<dbReference type="InterPro" id="IPR050765">
    <property type="entry name" value="Riboflavin_Biosynth_HTPR"/>
</dbReference>
<keyword evidence="12" id="KW-0511">Multifunctional enzyme</keyword>
<comment type="similarity">
    <text evidence="5 15">In the C-terminal section; belongs to the HTP reductase family.</text>
</comment>
<evidence type="ECO:0000256" key="1">
    <source>
        <dbReference type="ARBA" id="ARBA00002151"/>
    </source>
</evidence>
<dbReference type="GO" id="GO:0008703">
    <property type="term" value="F:5-amino-6-(5-phosphoribosylamino)uracil reductase activity"/>
    <property type="evidence" value="ECO:0007669"/>
    <property type="project" value="UniProtKB-EC"/>
</dbReference>
<feature type="binding site" evidence="17">
    <location>
        <position position="206"/>
    </location>
    <ligand>
        <name>substrate</name>
    </ligand>
</feature>
<evidence type="ECO:0000256" key="16">
    <source>
        <dbReference type="PIRSR" id="PIRSR006769-1"/>
    </source>
</evidence>
<dbReference type="PROSITE" id="PS00903">
    <property type="entry name" value="CYT_DCMP_DEAMINASES_1"/>
    <property type="match status" value="1"/>
</dbReference>
<dbReference type="GO" id="GO:0050661">
    <property type="term" value="F:NADP binding"/>
    <property type="evidence" value="ECO:0007669"/>
    <property type="project" value="InterPro"/>
</dbReference>
<dbReference type="Pfam" id="PF00383">
    <property type="entry name" value="dCMP_cyt_deam_1"/>
    <property type="match status" value="1"/>
</dbReference>
<dbReference type="InterPro" id="IPR016192">
    <property type="entry name" value="APOBEC/CMP_deaminase_Zn-bd"/>
</dbReference>
<feature type="binding site" evidence="17">
    <location>
        <position position="209"/>
    </location>
    <ligand>
        <name>substrate</name>
    </ligand>
</feature>
<feature type="binding site" evidence="17">
    <location>
        <position position="294"/>
    </location>
    <ligand>
        <name>substrate</name>
    </ligand>
</feature>
<dbReference type="PANTHER" id="PTHR38011:SF7">
    <property type="entry name" value="2,5-DIAMINO-6-RIBOSYLAMINO-4(3H)-PYRIMIDINONE 5'-PHOSPHATE REDUCTASE"/>
    <property type="match status" value="1"/>
</dbReference>
<feature type="binding site" evidence="17">
    <location>
        <position position="172"/>
    </location>
    <ligand>
        <name>NADP(+)</name>
        <dbReference type="ChEBI" id="CHEBI:58349"/>
    </ligand>
</feature>
<evidence type="ECO:0000256" key="11">
    <source>
        <dbReference type="ARBA" id="ARBA00023002"/>
    </source>
</evidence>
<feature type="binding site" evidence="18">
    <location>
        <position position="86"/>
    </location>
    <ligand>
        <name>Zn(2+)</name>
        <dbReference type="ChEBI" id="CHEBI:29105"/>
        <note>catalytic</note>
    </ligand>
</feature>
<evidence type="ECO:0000256" key="14">
    <source>
        <dbReference type="ARBA" id="ARBA00049886"/>
    </source>
</evidence>
<dbReference type="GO" id="GO:0009231">
    <property type="term" value="P:riboflavin biosynthetic process"/>
    <property type="evidence" value="ECO:0007669"/>
    <property type="project" value="UniProtKB-UniPathway"/>
</dbReference>
<dbReference type="Gene3D" id="3.40.140.10">
    <property type="entry name" value="Cytidine Deaminase, domain 2"/>
    <property type="match status" value="1"/>
</dbReference>
<feature type="domain" description="CMP/dCMP-type deaminase" evidence="19">
    <location>
        <begin position="3"/>
        <end position="125"/>
    </location>
</feature>
<evidence type="ECO:0000259" key="19">
    <source>
        <dbReference type="PROSITE" id="PS51747"/>
    </source>
</evidence>
<dbReference type="InterPro" id="IPR024072">
    <property type="entry name" value="DHFR-like_dom_sf"/>
</dbReference>
<feature type="binding site" evidence="18">
    <location>
        <position position="77"/>
    </location>
    <ligand>
        <name>Zn(2+)</name>
        <dbReference type="ChEBI" id="CHEBI:29105"/>
        <note>catalytic</note>
    </ligand>
</feature>
<sequence>MSGNDLSYMALALDLARATRGQTSPNPVVGAVVVRDGAVVGMGAHVKAGEPHAEVHALRMAGEHAKDAVLYVTLEPCSHHGRTPPCVNAIIEAGIKRVVVAVADPNPLVAGTGIARLRQAGVEVTVGVGEAQAKKANEVFFHFITTKTPFVTVKTAASLDGKIATHTGHSRWITGEEARQRVHQLRREHDAILVGVQTVLADDPELTARQQGIARGKQPLRVILDNQLRTPSEARVIRDGKAPTLVFTADDAPIGRQKELESHGAEIVRLEGRVTVEQVLAVLGERGITSLFVEGGAAVNGSFLQARAIQKVVHFLSYKLIGGQGAPAPYGGLGAAHMGEAISLADVDVEPIGGSDLCITGYPVWPDGASNSETRRNAGCK</sequence>
<feature type="binding site" evidence="17">
    <location>
        <position position="170"/>
    </location>
    <ligand>
        <name>substrate</name>
    </ligand>
</feature>
<dbReference type="Gene3D" id="3.40.430.10">
    <property type="entry name" value="Dihydrofolate Reductase, subunit A"/>
    <property type="match status" value="1"/>
</dbReference>
<feature type="binding site" evidence="17">
    <location>
        <position position="186"/>
    </location>
    <ligand>
        <name>substrate</name>
    </ligand>
</feature>
<dbReference type="FunFam" id="3.40.140.10:FF:000025">
    <property type="entry name" value="Riboflavin biosynthesis protein RibD"/>
    <property type="match status" value="1"/>
</dbReference>
<evidence type="ECO:0000313" key="20">
    <source>
        <dbReference type="EMBL" id="EMT50192.1"/>
    </source>
</evidence>
<evidence type="ECO:0000256" key="3">
    <source>
        <dbReference type="ARBA" id="ARBA00004910"/>
    </source>
</evidence>
<dbReference type="EC" id="1.1.1.193" evidence="15"/>
<evidence type="ECO:0000256" key="15">
    <source>
        <dbReference type="PIRNR" id="PIRNR006769"/>
    </source>
</evidence>
<dbReference type="InterPro" id="IPR002125">
    <property type="entry name" value="CMP_dCMP_dom"/>
</dbReference>
<comment type="pathway">
    <text evidence="2 15">Cofactor biosynthesis; riboflavin biosynthesis; 5-amino-6-(D-ribitylamino)uracil from GTP: step 2/4.</text>
</comment>
<dbReference type="GeneID" id="89498240"/>
<comment type="function">
    <text evidence="1 15">Converts 2,5-diamino-6-(ribosylamino)-4(3h)-pyrimidinone 5'-phosphate into 5-amino-6-(ribosylamino)-2,4(1h,3h)-pyrimidinedione 5'-phosphate.</text>
</comment>
<dbReference type="Proteomes" id="UP000012081">
    <property type="component" value="Unassembled WGS sequence"/>
</dbReference>
<organism evidence="20 21">
    <name type="scientific">Brevibacillus borstelensis AK1</name>
    <dbReference type="NCBI Taxonomy" id="1300222"/>
    <lineage>
        <taxon>Bacteria</taxon>
        <taxon>Bacillati</taxon>
        <taxon>Bacillota</taxon>
        <taxon>Bacilli</taxon>
        <taxon>Bacillales</taxon>
        <taxon>Paenibacillaceae</taxon>
        <taxon>Brevibacillus</taxon>
    </lineage>
</organism>
<dbReference type="SUPFAM" id="SSF53927">
    <property type="entry name" value="Cytidine deaminase-like"/>
    <property type="match status" value="1"/>
</dbReference>
<evidence type="ECO:0000256" key="4">
    <source>
        <dbReference type="ARBA" id="ARBA00005259"/>
    </source>
</evidence>
<name>M8DA61_9BACL</name>
<dbReference type="GO" id="GO:0008835">
    <property type="term" value="F:diaminohydroxyphosphoribosylaminopyrimidine deaminase activity"/>
    <property type="evidence" value="ECO:0007669"/>
    <property type="project" value="UniProtKB-EC"/>
</dbReference>
<feature type="binding site" evidence="18">
    <location>
        <position position="52"/>
    </location>
    <ligand>
        <name>Zn(2+)</name>
        <dbReference type="ChEBI" id="CHEBI:29105"/>
        <note>catalytic</note>
    </ligand>
</feature>
<keyword evidence="21" id="KW-1185">Reference proteome</keyword>
<dbReference type="CDD" id="cd01284">
    <property type="entry name" value="Riboflavin_deaminase-reductase"/>
    <property type="match status" value="1"/>
</dbReference>
<feature type="active site" description="Proton donor" evidence="16">
    <location>
        <position position="54"/>
    </location>
</feature>
<evidence type="ECO:0000256" key="12">
    <source>
        <dbReference type="ARBA" id="ARBA00023268"/>
    </source>
</evidence>
<evidence type="ECO:0000256" key="9">
    <source>
        <dbReference type="ARBA" id="ARBA00022833"/>
    </source>
</evidence>
<evidence type="ECO:0000256" key="6">
    <source>
        <dbReference type="ARBA" id="ARBA00022619"/>
    </source>
</evidence>
<evidence type="ECO:0000256" key="18">
    <source>
        <dbReference type="PIRSR" id="PIRSR006769-3"/>
    </source>
</evidence>
<proteinExistence type="inferred from homology"/>
<dbReference type="PROSITE" id="PS51747">
    <property type="entry name" value="CYT_DCMP_DEAMINASES_2"/>
    <property type="match status" value="1"/>
</dbReference>
<reference evidence="20 21" key="1">
    <citation type="submission" date="2013-03" db="EMBL/GenBank/DDBJ databases">
        <title>Assembly of a new bacterial strain Brevibacillus borstelensis AK1.</title>
        <authorList>
            <person name="Rajan I."/>
            <person name="PoliReddy D."/>
            <person name="Sugumar T."/>
            <person name="Rathinam K."/>
            <person name="Alqarawi S."/>
            <person name="Khalil A.B."/>
            <person name="Sivakumar N."/>
        </authorList>
    </citation>
    <scope>NUCLEOTIDE SEQUENCE [LARGE SCALE GENOMIC DNA]</scope>
    <source>
        <strain evidence="20 21">AK1</strain>
    </source>
</reference>
<evidence type="ECO:0000256" key="13">
    <source>
        <dbReference type="ARBA" id="ARBA00049861"/>
    </source>
</evidence>
<comment type="cofactor">
    <cofactor evidence="15 18">
        <name>Zn(2+)</name>
        <dbReference type="ChEBI" id="CHEBI:29105"/>
    </cofactor>
    <text evidence="15 18">Binds 1 zinc ion.</text>
</comment>
<dbReference type="EMBL" id="APBN01000019">
    <property type="protein sequence ID" value="EMT50192.1"/>
    <property type="molecule type" value="Genomic_DNA"/>
</dbReference>
<dbReference type="NCBIfam" id="TIGR00227">
    <property type="entry name" value="ribD_Cterm"/>
    <property type="match status" value="1"/>
</dbReference>
<comment type="similarity">
    <text evidence="4 15">In the N-terminal section; belongs to the cytidine and deoxycytidylate deaminase family.</text>
</comment>
<dbReference type="InterPro" id="IPR004794">
    <property type="entry name" value="Eubact_RibD"/>
</dbReference>
<evidence type="ECO:0000256" key="5">
    <source>
        <dbReference type="ARBA" id="ARBA00007417"/>
    </source>
</evidence>
<accession>M8DA61</accession>
<dbReference type="GO" id="GO:0008270">
    <property type="term" value="F:zinc ion binding"/>
    <property type="evidence" value="ECO:0007669"/>
    <property type="project" value="InterPro"/>
</dbReference>
<keyword evidence="8 15" id="KW-0378">Hydrolase</keyword>
<dbReference type="PATRIC" id="fig|1300222.3.peg.4954"/>
<dbReference type="RefSeq" id="WP_003392347.1">
    <property type="nucleotide sequence ID" value="NZ_APBN01000019.1"/>
</dbReference>
<keyword evidence="7 15" id="KW-0479">Metal-binding</keyword>
<dbReference type="UniPathway" id="UPA00275">
    <property type="reaction ID" value="UER00401"/>
</dbReference>
<dbReference type="STRING" id="1300222.I532_23609"/>
<dbReference type="EC" id="3.5.4.26" evidence="15"/>
<evidence type="ECO:0000256" key="8">
    <source>
        <dbReference type="ARBA" id="ARBA00022801"/>
    </source>
</evidence>
<evidence type="ECO:0000313" key="21">
    <source>
        <dbReference type="Proteomes" id="UP000012081"/>
    </source>
</evidence>
<dbReference type="AlphaFoldDB" id="M8DA61"/>
<keyword evidence="6 15" id="KW-0686">Riboflavin biosynthesis</keyword>
<feature type="binding site" evidence="17">
    <location>
        <position position="198"/>
    </location>
    <ligand>
        <name>NADP(+)</name>
        <dbReference type="ChEBI" id="CHEBI:58349"/>
    </ligand>
</feature>
<gene>
    <name evidence="20" type="ORF">I532_23609</name>
</gene>
<comment type="caution">
    <text evidence="20">The sequence shown here is derived from an EMBL/GenBank/DDBJ whole genome shotgun (WGS) entry which is preliminary data.</text>
</comment>
<dbReference type="SUPFAM" id="SSF53597">
    <property type="entry name" value="Dihydrofolate reductase-like"/>
    <property type="match status" value="1"/>
</dbReference>
<keyword evidence="11 15" id="KW-0560">Oxidoreductase</keyword>
<dbReference type="PIRSF" id="PIRSF006769">
    <property type="entry name" value="RibD"/>
    <property type="match status" value="1"/>
</dbReference>
<dbReference type="OrthoDB" id="9800865at2"/>
<feature type="binding site" evidence="17">
    <location>
        <position position="156"/>
    </location>
    <ligand>
        <name>NADP(+)</name>
        <dbReference type="ChEBI" id="CHEBI:58349"/>
    </ligand>
</feature>